<proteinExistence type="inferred from homology"/>
<dbReference type="PANTHER" id="PTHR12191:SF37">
    <property type="entry name" value="ZINC TRANSPORTER FOI"/>
    <property type="match status" value="1"/>
</dbReference>
<evidence type="ECO:0000256" key="2">
    <source>
        <dbReference type="ARBA" id="ARBA00006939"/>
    </source>
</evidence>
<comment type="subcellular location">
    <subcellularLocation>
        <location evidence="1">Membrane</location>
        <topology evidence="1">Multi-pass membrane protein</topology>
    </subcellularLocation>
</comment>
<keyword evidence="3" id="KW-0812">Transmembrane</keyword>
<comment type="caution">
    <text evidence="6">The sequence shown here is derived from an EMBL/GenBank/DDBJ whole genome shotgun (WGS) entry which is preliminary data.</text>
</comment>
<reference evidence="6" key="1">
    <citation type="submission" date="2022-03" db="EMBL/GenBank/DDBJ databases">
        <authorList>
            <person name="Martin C."/>
        </authorList>
    </citation>
    <scope>NUCLEOTIDE SEQUENCE</scope>
</reference>
<dbReference type="GO" id="GO:0005886">
    <property type="term" value="C:plasma membrane"/>
    <property type="evidence" value="ECO:0007669"/>
    <property type="project" value="TreeGrafter"/>
</dbReference>
<dbReference type="EMBL" id="CAIIXF020000006">
    <property type="protein sequence ID" value="CAH1785939.1"/>
    <property type="molecule type" value="Genomic_DNA"/>
</dbReference>
<comment type="similarity">
    <text evidence="2">Belongs to the ZIP transporter (TC 2.A.5) family.</text>
</comment>
<dbReference type="GO" id="GO:0005385">
    <property type="term" value="F:zinc ion transmembrane transporter activity"/>
    <property type="evidence" value="ECO:0007669"/>
    <property type="project" value="TreeGrafter"/>
</dbReference>
<dbReference type="PANTHER" id="PTHR12191">
    <property type="entry name" value="SOLUTE CARRIER FAMILY 39"/>
    <property type="match status" value="1"/>
</dbReference>
<dbReference type="AlphaFoldDB" id="A0A8J1U034"/>
<dbReference type="InterPro" id="IPR050799">
    <property type="entry name" value="ZIP_Transporter"/>
</dbReference>
<name>A0A8J1U034_OWEFU</name>
<dbReference type="GO" id="GO:0071578">
    <property type="term" value="P:zinc ion import across plasma membrane"/>
    <property type="evidence" value="ECO:0007669"/>
    <property type="project" value="TreeGrafter"/>
</dbReference>
<keyword evidence="4" id="KW-1133">Transmembrane helix</keyword>
<evidence type="ECO:0000256" key="4">
    <source>
        <dbReference type="ARBA" id="ARBA00022989"/>
    </source>
</evidence>
<evidence type="ECO:0000256" key="1">
    <source>
        <dbReference type="ARBA" id="ARBA00004141"/>
    </source>
</evidence>
<dbReference type="GO" id="GO:0140410">
    <property type="term" value="F:monoatomic cation:bicarbonate symporter activity"/>
    <property type="evidence" value="ECO:0007669"/>
    <property type="project" value="TreeGrafter"/>
</dbReference>
<protein>
    <submittedName>
        <fullName evidence="6">Uncharacterized protein</fullName>
    </submittedName>
</protein>
<dbReference type="OrthoDB" id="200954at2759"/>
<organism evidence="6 7">
    <name type="scientific">Owenia fusiformis</name>
    <name type="common">Polychaete worm</name>
    <dbReference type="NCBI Taxonomy" id="6347"/>
    <lineage>
        <taxon>Eukaryota</taxon>
        <taxon>Metazoa</taxon>
        <taxon>Spiralia</taxon>
        <taxon>Lophotrochozoa</taxon>
        <taxon>Annelida</taxon>
        <taxon>Polychaeta</taxon>
        <taxon>Sedentaria</taxon>
        <taxon>Canalipalpata</taxon>
        <taxon>Sabellida</taxon>
        <taxon>Oweniida</taxon>
        <taxon>Oweniidae</taxon>
        <taxon>Owenia</taxon>
    </lineage>
</organism>
<evidence type="ECO:0000256" key="5">
    <source>
        <dbReference type="ARBA" id="ARBA00023136"/>
    </source>
</evidence>
<dbReference type="Pfam" id="PF02535">
    <property type="entry name" value="Zip"/>
    <property type="match status" value="1"/>
</dbReference>
<accession>A0A8J1U034</accession>
<gene>
    <name evidence="6" type="ORF">OFUS_LOCUS11933</name>
</gene>
<dbReference type="GO" id="GO:0030003">
    <property type="term" value="P:intracellular monoatomic cation homeostasis"/>
    <property type="evidence" value="ECO:0007669"/>
    <property type="project" value="TreeGrafter"/>
</dbReference>
<dbReference type="Proteomes" id="UP000749559">
    <property type="component" value="Unassembled WGS sequence"/>
</dbReference>
<evidence type="ECO:0000313" key="7">
    <source>
        <dbReference type="Proteomes" id="UP000749559"/>
    </source>
</evidence>
<evidence type="ECO:0000313" key="6">
    <source>
        <dbReference type="EMBL" id="CAH1785939.1"/>
    </source>
</evidence>
<evidence type="ECO:0000256" key="3">
    <source>
        <dbReference type="ARBA" id="ARBA00022692"/>
    </source>
</evidence>
<keyword evidence="5" id="KW-0472">Membrane</keyword>
<sequence length="450" mass="49565">MSLVELFILSCIYQLIDSSKNEDEKNKASKITSYFLDNLMEQFGSNKELHVDQMQHLLDVAQKKDSCHVAYQIEENSNGYDRLYNGTYDLFNTSKKPECLTAAELLALYNWNGTINSAELQQFTPGLLYQATLQHCNDDNKQEEALSTYTQSEVWGYGMLSITVVVGSGLLACLIFVCVANPHVYAILLMTMVSLAVGVLTGMGFLFLIPEALQLSENYDKGEYIWKLTCVAGGLYFLVIFERIIKVLKHAKQHRIKQVNSNAKLLVESPTKEQKMAVPEGMKSLRKEQVDSVAWVLILGDALHNFVDGIAVGAGFAQSILTGVGLSVCIICEHVPHKVGDFAILVNAGMSVKQAALYTVLAGTMCYLGLTMGILVGELTDATSWILALAAGIFLYIGLVDMLPEICEKVDDEKTVKGQLKIFALQNLGILAGYSIMIIVALYASDISFE</sequence>
<keyword evidence="7" id="KW-1185">Reference proteome</keyword>
<dbReference type="InterPro" id="IPR003689">
    <property type="entry name" value="ZIP"/>
</dbReference>